<proteinExistence type="predicted"/>
<feature type="chain" id="PRO_5013082484" evidence="1">
    <location>
        <begin position="21"/>
        <end position="191"/>
    </location>
</feature>
<comment type="caution">
    <text evidence="2">The sequence shown here is derived from an EMBL/GenBank/DDBJ whole genome shotgun (WGS) entry which is preliminary data.</text>
</comment>
<evidence type="ECO:0000256" key="1">
    <source>
        <dbReference type="SAM" id="SignalP"/>
    </source>
</evidence>
<accession>A0A2A4XCC1</accession>
<dbReference type="PROSITE" id="PS51257">
    <property type="entry name" value="PROKAR_LIPOPROTEIN"/>
    <property type="match status" value="1"/>
</dbReference>
<gene>
    <name evidence="2" type="ORF">COB20_04355</name>
</gene>
<sequence length="191" mass="20933">MKSLLKVIVLVAGLQACAIAGNSLSPADTEALLPIAESLIDDFYSFDSVRLEEALANAEDSKESLLYYQGWAEGGNYEVVERKRCVVKSSNIVSCPITVKDDPMLALGVDFFVTDTFEIAFQDERVSSVETSSNDLPIYYEARDWVRSNMLELIAEPCEGFFAGGRTPGGCARAMAEGYRRFAASDDFPNP</sequence>
<organism evidence="2 3">
    <name type="scientific">SAR86 cluster bacterium</name>
    <dbReference type="NCBI Taxonomy" id="2030880"/>
    <lineage>
        <taxon>Bacteria</taxon>
        <taxon>Pseudomonadati</taxon>
        <taxon>Pseudomonadota</taxon>
        <taxon>Gammaproteobacteria</taxon>
        <taxon>SAR86 cluster</taxon>
    </lineage>
</organism>
<keyword evidence="1" id="KW-0732">Signal</keyword>
<evidence type="ECO:0000313" key="3">
    <source>
        <dbReference type="Proteomes" id="UP000218767"/>
    </source>
</evidence>
<feature type="signal peptide" evidence="1">
    <location>
        <begin position="1"/>
        <end position="20"/>
    </location>
</feature>
<dbReference type="Proteomes" id="UP000218767">
    <property type="component" value="Unassembled WGS sequence"/>
</dbReference>
<dbReference type="AlphaFoldDB" id="A0A2A4XCC1"/>
<reference evidence="3" key="1">
    <citation type="submission" date="2017-08" db="EMBL/GenBank/DDBJ databases">
        <title>A dynamic microbial community with high functional redundancy inhabits the cold, oxic subseafloor aquifer.</title>
        <authorList>
            <person name="Tully B.J."/>
            <person name="Wheat C.G."/>
            <person name="Glazer B.T."/>
            <person name="Huber J.A."/>
        </authorList>
    </citation>
    <scope>NUCLEOTIDE SEQUENCE [LARGE SCALE GENOMIC DNA]</scope>
</reference>
<protein>
    <submittedName>
        <fullName evidence="2">Uncharacterized protein</fullName>
    </submittedName>
</protein>
<evidence type="ECO:0000313" key="2">
    <source>
        <dbReference type="EMBL" id="PCI79697.1"/>
    </source>
</evidence>
<dbReference type="EMBL" id="NVUL01000015">
    <property type="protein sequence ID" value="PCI79697.1"/>
    <property type="molecule type" value="Genomic_DNA"/>
</dbReference>
<name>A0A2A4XCC1_9GAMM</name>